<reference evidence="5 6" key="1">
    <citation type="submission" date="2018-05" db="EMBL/GenBank/DDBJ databases">
        <title>Acuticoccus sediminis sp. nov., isolated from deep-sea sediment of Indian Ocean.</title>
        <authorList>
            <person name="Liu X."/>
            <person name="Lai Q."/>
            <person name="Du Y."/>
            <person name="Sun F."/>
            <person name="Zhang X."/>
            <person name="Wang S."/>
            <person name="Shao Z."/>
        </authorList>
    </citation>
    <scope>NUCLEOTIDE SEQUENCE [LARGE SCALE GENOMIC DNA]</scope>
    <source>
        <strain evidence="5 6">PTG4-2</strain>
    </source>
</reference>
<keyword evidence="2" id="KW-0560">Oxidoreductase</keyword>
<dbReference type="Proteomes" id="UP000249590">
    <property type="component" value="Unassembled WGS sequence"/>
</dbReference>
<dbReference type="AlphaFoldDB" id="A0A8B2P090"/>
<comment type="caution">
    <text evidence="5">The sequence shown here is derived from an EMBL/GenBank/DDBJ whole genome shotgun (WGS) entry which is preliminary data.</text>
</comment>
<dbReference type="RefSeq" id="WP_111344707.1">
    <property type="nucleotide sequence ID" value="NZ_JAIWKD010000002.1"/>
</dbReference>
<name>A0A8B2P090_9HYPH</name>
<keyword evidence="6" id="KW-1185">Reference proteome</keyword>
<evidence type="ECO:0000259" key="4">
    <source>
        <dbReference type="Pfam" id="PF01370"/>
    </source>
</evidence>
<evidence type="ECO:0000256" key="2">
    <source>
        <dbReference type="ARBA" id="ARBA00023002"/>
    </source>
</evidence>
<dbReference type="SUPFAM" id="SSF51735">
    <property type="entry name" value="NAD(P)-binding Rossmann-fold domains"/>
    <property type="match status" value="1"/>
</dbReference>
<dbReference type="InterPro" id="IPR001509">
    <property type="entry name" value="Epimerase_deHydtase"/>
</dbReference>
<evidence type="ECO:0000256" key="3">
    <source>
        <dbReference type="ARBA" id="ARBA00023027"/>
    </source>
</evidence>
<dbReference type="Pfam" id="PF01370">
    <property type="entry name" value="Epimerase"/>
    <property type="match status" value="1"/>
</dbReference>
<proteinExistence type="inferred from homology"/>
<evidence type="ECO:0000256" key="1">
    <source>
        <dbReference type="ARBA" id="ARBA00007637"/>
    </source>
</evidence>
<organism evidence="5 6">
    <name type="scientific">Acuticoccus sediminis</name>
    <dbReference type="NCBI Taxonomy" id="2184697"/>
    <lineage>
        <taxon>Bacteria</taxon>
        <taxon>Pseudomonadati</taxon>
        <taxon>Pseudomonadota</taxon>
        <taxon>Alphaproteobacteria</taxon>
        <taxon>Hyphomicrobiales</taxon>
        <taxon>Amorphaceae</taxon>
        <taxon>Acuticoccus</taxon>
    </lineage>
</organism>
<dbReference type="InterPro" id="IPR036291">
    <property type="entry name" value="NAD(P)-bd_dom_sf"/>
</dbReference>
<evidence type="ECO:0000313" key="6">
    <source>
        <dbReference type="Proteomes" id="UP000249590"/>
    </source>
</evidence>
<dbReference type="EMBL" id="QHHQ01000002">
    <property type="protein sequence ID" value="RAI01677.1"/>
    <property type="molecule type" value="Genomic_DNA"/>
</dbReference>
<dbReference type="PANTHER" id="PTHR43103:SF5">
    <property type="entry name" value="4-EPIMERASE, PUTATIVE (AFU_ORTHOLOGUE AFUA_7G00360)-RELATED"/>
    <property type="match status" value="1"/>
</dbReference>
<protein>
    <submittedName>
        <fullName evidence="5">NAD-dependent dehydratase</fullName>
    </submittedName>
</protein>
<accession>A0A8B2P090</accession>
<dbReference type="PANTHER" id="PTHR43103">
    <property type="entry name" value="NUCLEOSIDE-DIPHOSPHATE-SUGAR EPIMERASE"/>
    <property type="match status" value="1"/>
</dbReference>
<sequence length="272" mass="29987">MTTPYDTILITGAAGRLGRELRHGLAPLARTIRLADREMITDLKPNEEAVIFDLADEAATMEATKGVDAIVHMGGAPVELPWQEILDSTIRGTYHLYEGARKHGVKRIAYASSVHAIGYHRLTDHIDADSRVRPDSLYGVSKCFVEALSSLYWDKFGIETACVRIFSSFPEPADRRHLWSWLSFDDCVRLFTACLTAPHVGHTITFGMSDNKVKPVDNSKAGHLGYIPQDSTEPFRAALEATVPVADPMALATRCYGGGFVDFPHPDDETAQ</sequence>
<gene>
    <name evidence="5" type="ORF">DLJ53_09690</name>
</gene>
<dbReference type="CDD" id="cd08946">
    <property type="entry name" value="SDR_e"/>
    <property type="match status" value="1"/>
</dbReference>
<evidence type="ECO:0000313" key="5">
    <source>
        <dbReference type="EMBL" id="RAI01677.1"/>
    </source>
</evidence>
<feature type="domain" description="NAD-dependent epimerase/dehydratase" evidence="4">
    <location>
        <begin position="8"/>
        <end position="169"/>
    </location>
</feature>
<dbReference type="OrthoDB" id="8770295at2"/>
<keyword evidence="3" id="KW-0520">NAD</keyword>
<dbReference type="Gene3D" id="3.40.50.720">
    <property type="entry name" value="NAD(P)-binding Rossmann-like Domain"/>
    <property type="match status" value="1"/>
</dbReference>
<dbReference type="GO" id="GO:0016491">
    <property type="term" value="F:oxidoreductase activity"/>
    <property type="evidence" value="ECO:0007669"/>
    <property type="project" value="UniProtKB-KW"/>
</dbReference>
<comment type="similarity">
    <text evidence="1">Belongs to the NAD(P)-dependent epimerase/dehydratase family.</text>
</comment>